<dbReference type="AlphaFoldDB" id="A0A399RFQ3"/>
<accession>A0A399RFQ3</accession>
<dbReference type="OrthoDB" id="1550479at2"/>
<organism evidence="1 2">
    <name type="scientific">Henriciella mobilis</name>
    <dbReference type="NCBI Taxonomy" id="2305467"/>
    <lineage>
        <taxon>Bacteria</taxon>
        <taxon>Pseudomonadati</taxon>
        <taxon>Pseudomonadota</taxon>
        <taxon>Alphaproteobacteria</taxon>
        <taxon>Hyphomonadales</taxon>
        <taxon>Hyphomonadaceae</taxon>
        <taxon>Henriciella</taxon>
    </lineage>
</organism>
<name>A0A399RFQ3_9PROT</name>
<evidence type="ECO:0000313" key="2">
    <source>
        <dbReference type="Proteomes" id="UP000266385"/>
    </source>
</evidence>
<comment type="caution">
    <text evidence="1">The sequence shown here is derived from an EMBL/GenBank/DDBJ whole genome shotgun (WGS) entry which is preliminary data.</text>
</comment>
<protein>
    <recommendedName>
        <fullName evidence="3">YgiT-type zinc finger protein</fullName>
    </recommendedName>
</protein>
<evidence type="ECO:0008006" key="3">
    <source>
        <dbReference type="Google" id="ProtNLM"/>
    </source>
</evidence>
<gene>
    <name evidence="1" type="ORF">D1223_10215</name>
</gene>
<evidence type="ECO:0000313" key="1">
    <source>
        <dbReference type="EMBL" id="RIJ29361.1"/>
    </source>
</evidence>
<sequence>MDIKDIFPPPGHVQRLRCSDCDGWLDLAYADFDETVSGARIAIKGLPVLRCSTCEKDYLPDRSRISIIRLHEQCVSKVSAGVTVTRRKLEDRYPFTDVPFQYDADDYEYLPGLRGQGDGFLTPVFFKRGVLLKYDTASGYRLTFASRTYGTITTDEDNQISFGINRNGRVVMWLGDIATLPVPEQYYLLSENVESDHSIGSEFYDGQIDCIFSDPTPENDLLAARTDFLEAARMHFGATLAHLEAEVVAIALDFARPLTDSVKNQQHAADALNKIHVESLDTQAIGKLLSAAGGDPKGLGGLKRLQTLLETLPGSSAISNLMLPLFVTYDLRVANLHLTSTGTASDKMDDITSRLGLPAAAPFFDVYDALVKQLAAAYRGLQELLTP</sequence>
<dbReference type="Proteomes" id="UP000266385">
    <property type="component" value="Unassembled WGS sequence"/>
</dbReference>
<reference evidence="1 2" key="1">
    <citation type="submission" date="2018-08" db="EMBL/GenBank/DDBJ databases">
        <title>Henriciella mobilis sp. nov., isolated from seawater.</title>
        <authorList>
            <person name="Cheng H."/>
            <person name="Wu Y.-H."/>
            <person name="Xu X.-W."/>
            <person name="Guo L.-L."/>
        </authorList>
    </citation>
    <scope>NUCLEOTIDE SEQUENCE [LARGE SCALE GENOMIC DNA]</scope>
    <source>
        <strain evidence="1 2">JN25</strain>
    </source>
</reference>
<proteinExistence type="predicted"/>
<keyword evidence="2" id="KW-1185">Reference proteome</keyword>
<dbReference type="EMBL" id="QWFX01000012">
    <property type="protein sequence ID" value="RIJ29361.1"/>
    <property type="molecule type" value="Genomic_DNA"/>
</dbReference>